<feature type="transmembrane region" description="Helical" evidence="1">
    <location>
        <begin position="453"/>
        <end position="474"/>
    </location>
</feature>
<evidence type="ECO:0000313" key="4">
    <source>
        <dbReference type="Proteomes" id="UP000736672"/>
    </source>
</evidence>
<evidence type="ECO:0000259" key="2">
    <source>
        <dbReference type="Pfam" id="PF20163"/>
    </source>
</evidence>
<feature type="transmembrane region" description="Helical" evidence="1">
    <location>
        <begin position="618"/>
        <end position="641"/>
    </location>
</feature>
<protein>
    <recommendedName>
        <fullName evidence="2">DUF6536 domain-containing protein</fullName>
    </recommendedName>
</protein>
<dbReference type="Pfam" id="PF20163">
    <property type="entry name" value="DUF6536"/>
    <property type="match status" value="1"/>
</dbReference>
<dbReference type="AlphaFoldDB" id="A0A9P9HV41"/>
<feature type="domain" description="DUF6536" evidence="2">
    <location>
        <begin position="41"/>
        <end position="178"/>
    </location>
</feature>
<proteinExistence type="predicted"/>
<organism evidence="3 4">
    <name type="scientific">Fusarium solani</name>
    <name type="common">Filamentous fungus</name>
    <dbReference type="NCBI Taxonomy" id="169388"/>
    <lineage>
        <taxon>Eukaryota</taxon>
        <taxon>Fungi</taxon>
        <taxon>Dikarya</taxon>
        <taxon>Ascomycota</taxon>
        <taxon>Pezizomycotina</taxon>
        <taxon>Sordariomycetes</taxon>
        <taxon>Hypocreomycetidae</taxon>
        <taxon>Hypocreales</taxon>
        <taxon>Nectriaceae</taxon>
        <taxon>Fusarium</taxon>
        <taxon>Fusarium solani species complex</taxon>
    </lineage>
</organism>
<comment type="caution">
    <text evidence="3">The sequence shown here is derived from an EMBL/GenBank/DDBJ whole genome shotgun (WGS) entry which is preliminary data.</text>
</comment>
<keyword evidence="1" id="KW-1133">Transmembrane helix</keyword>
<gene>
    <name evidence="3" type="ORF">B0J15DRAFT_581613</name>
</gene>
<keyword evidence="1" id="KW-0472">Membrane</keyword>
<reference evidence="3" key="1">
    <citation type="journal article" date="2021" name="Nat. Commun.">
        <title>Genetic determinants of endophytism in the Arabidopsis root mycobiome.</title>
        <authorList>
            <person name="Mesny F."/>
            <person name="Miyauchi S."/>
            <person name="Thiergart T."/>
            <person name="Pickel B."/>
            <person name="Atanasova L."/>
            <person name="Karlsson M."/>
            <person name="Huettel B."/>
            <person name="Barry K.W."/>
            <person name="Haridas S."/>
            <person name="Chen C."/>
            <person name="Bauer D."/>
            <person name="Andreopoulos W."/>
            <person name="Pangilinan J."/>
            <person name="LaButti K."/>
            <person name="Riley R."/>
            <person name="Lipzen A."/>
            <person name="Clum A."/>
            <person name="Drula E."/>
            <person name="Henrissat B."/>
            <person name="Kohler A."/>
            <person name="Grigoriev I.V."/>
            <person name="Martin F.M."/>
            <person name="Hacquard S."/>
        </authorList>
    </citation>
    <scope>NUCLEOTIDE SEQUENCE</scope>
    <source>
        <strain evidence="3">FSSC 5 MPI-SDFR-AT-0091</strain>
    </source>
</reference>
<dbReference type="PANTHER" id="PTHR35395:SF1">
    <property type="entry name" value="DUF6536 DOMAIN-CONTAINING PROTEIN"/>
    <property type="match status" value="1"/>
</dbReference>
<keyword evidence="1" id="KW-0812">Transmembrane</keyword>
<accession>A0A9P9HV41</accession>
<dbReference type="InterPro" id="IPR046623">
    <property type="entry name" value="DUF6536"/>
</dbReference>
<dbReference type="EMBL" id="JAGTJS010000007">
    <property type="protein sequence ID" value="KAH7264588.1"/>
    <property type="molecule type" value="Genomic_DNA"/>
</dbReference>
<evidence type="ECO:0000313" key="3">
    <source>
        <dbReference type="EMBL" id="KAH7264588.1"/>
    </source>
</evidence>
<feature type="transmembrane region" description="Helical" evidence="1">
    <location>
        <begin position="582"/>
        <end position="606"/>
    </location>
</feature>
<feature type="transmembrane region" description="Helical" evidence="1">
    <location>
        <begin position="43"/>
        <end position="66"/>
    </location>
</feature>
<sequence length="716" mass="80302">MAMELSEWSYSRSSWTSLHSDDRSEQAASETPRKPQFQSGWRFSLLLGTASCAVVFIINLAVTLWATTRNKKNKIGLPVLREGRCSDMRLWNSGLHLLINALSSVLLAASNYAMQCICAPTRADIDKAHFEGKWLDIGVPSAHNLNHIPKNRYRLWLVLAVTSLPLHLVYDIWTVDSRLENMNSEQYQFFQRHWNVSDNGRTDEAIKDLGKHATESAKEEVVEEVRQIMLEEREKWKILERMGVKNELQKLTNLECIRQFATSFQTSHESLILVTAIAQDPELQGKATFRKNINIVPQRLETVYYWICGDSNCTESYKGPCHGNMPALEKAADTWAPWCDTVEYCYSKPKEEKCQLTFSPTFMAFVLVSNALKAIVLFYIASRPPDVALFVLGDAIESFLTVPDAFSSGGCLASVDDIRQKNLQDWTGPRAWSLDRSLWGSAISPRRWKASMLLAGSRYLVSLSLVLFFLIFSIRRLPDLKDMGIPGTLWRLGFGAVTELTLIKRTGGGASDSLTMTQSVLLASLPHLVFSSLYFQYNALFTGMLAANEWSDFGRKRNGLRVSSKPRGEQRARYFLQLPYRWSIPLILMSMTMHWMLSQSIFIVPIEFEKEFITTCGYSPMAIVAVFVAGIIMALAVVIIACRRLPTAMPVVGSCSLGIAAACHGLEGTERPDDPLVPLRWGAMAHPEDDLVVGKPGHCGFSGGYVEEPQEGGLYS</sequence>
<feature type="transmembrane region" description="Helical" evidence="1">
    <location>
        <begin position="362"/>
        <end position="381"/>
    </location>
</feature>
<keyword evidence="4" id="KW-1185">Reference proteome</keyword>
<dbReference type="Proteomes" id="UP000736672">
    <property type="component" value="Unassembled WGS sequence"/>
</dbReference>
<evidence type="ECO:0000256" key="1">
    <source>
        <dbReference type="SAM" id="Phobius"/>
    </source>
</evidence>
<dbReference type="PANTHER" id="PTHR35395">
    <property type="entry name" value="DUF6536 DOMAIN-CONTAINING PROTEIN"/>
    <property type="match status" value="1"/>
</dbReference>
<name>A0A9P9HV41_FUSSL</name>
<dbReference type="OrthoDB" id="5429634at2759"/>